<proteinExistence type="predicted"/>
<evidence type="ECO:0000313" key="2">
    <source>
        <dbReference type="EMBL" id="VFK37431.1"/>
    </source>
</evidence>
<dbReference type="InterPro" id="IPR011051">
    <property type="entry name" value="RmlC_Cupin_sf"/>
</dbReference>
<keyword evidence="3" id="KW-0223">Dioxygenase</keyword>
<dbReference type="EMBL" id="CAADFW010000001">
    <property type="protein sequence ID" value="VFK51537.1"/>
    <property type="molecule type" value="Genomic_DNA"/>
</dbReference>
<dbReference type="SUPFAM" id="SSF51182">
    <property type="entry name" value="RmlC-like cupins"/>
    <property type="match status" value="1"/>
</dbReference>
<reference evidence="3" key="1">
    <citation type="submission" date="2019-02" db="EMBL/GenBank/DDBJ databases">
        <authorList>
            <person name="Gruber-Vodicka R. H."/>
            <person name="Seah K. B. B."/>
        </authorList>
    </citation>
    <scope>NUCLEOTIDE SEQUENCE</scope>
    <source>
        <strain evidence="2">BECK_BZ123</strain>
        <strain evidence="3">BECK_BZ125</strain>
        <strain evidence="4">BECK_BZ126</strain>
    </source>
</reference>
<sequence>MDKGFSKDLNEMMEFPEKGIFSKVLAKSASYHYTLMCLAQGTDIDTHMSTKAGVVQVLKGTGSFTLFDREIRMNPGVFIFMPKNAPHALQADEDLAILLALTS</sequence>
<dbReference type="AlphaFoldDB" id="A0A450Y806"/>
<evidence type="ECO:0000313" key="4">
    <source>
        <dbReference type="EMBL" id="VFK51537.1"/>
    </source>
</evidence>
<dbReference type="GO" id="GO:0051213">
    <property type="term" value="F:dioxygenase activity"/>
    <property type="evidence" value="ECO:0007669"/>
    <property type="project" value="UniProtKB-KW"/>
</dbReference>
<dbReference type="EMBL" id="CAADFT010000001">
    <property type="protein sequence ID" value="VFK37648.1"/>
    <property type="molecule type" value="Genomic_DNA"/>
</dbReference>
<keyword evidence="3" id="KW-0560">Oxidoreductase</keyword>
<dbReference type="PANTHER" id="PTHR37694:SF1">
    <property type="entry name" value="SLR8022 PROTEIN"/>
    <property type="match status" value="1"/>
</dbReference>
<feature type="domain" description="Cupin type-2" evidence="1">
    <location>
        <begin position="35"/>
        <end position="94"/>
    </location>
</feature>
<organism evidence="3">
    <name type="scientific">Candidatus Kentrum sp. TC</name>
    <dbReference type="NCBI Taxonomy" id="2126339"/>
    <lineage>
        <taxon>Bacteria</taxon>
        <taxon>Pseudomonadati</taxon>
        <taxon>Pseudomonadota</taxon>
        <taxon>Gammaproteobacteria</taxon>
        <taxon>Candidatus Kentrum</taxon>
    </lineage>
</organism>
<evidence type="ECO:0000259" key="1">
    <source>
        <dbReference type="Pfam" id="PF07883"/>
    </source>
</evidence>
<dbReference type="EMBL" id="CAADFS010000001">
    <property type="protein sequence ID" value="VFK37431.1"/>
    <property type="molecule type" value="Genomic_DNA"/>
</dbReference>
<dbReference type="PANTHER" id="PTHR37694">
    <property type="entry name" value="SLR8022 PROTEIN"/>
    <property type="match status" value="1"/>
</dbReference>
<evidence type="ECO:0000313" key="3">
    <source>
        <dbReference type="EMBL" id="VFK37648.1"/>
    </source>
</evidence>
<dbReference type="InterPro" id="IPR014710">
    <property type="entry name" value="RmlC-like_jellyroll"/>
</dbReference>
<dbReference type="CDD" id="cd02230">
    <property type="entry name" value="cupin_HP0902-like"/>
    <property type="match status" value="1"/>
</dbReference>
<protein>
    <submittedName>
        <fullName evidence="3">Nitric oxide dioxygenase</fullName>
    </submittedName>
</protein>
<dbReference type="Pfam" id="PF07883">
    <property type="entry name" value="Cupin_2"/>
    <property type="match status" value="1"/>
</dbReference>
<gene>
    <name evidence="2" type="ORF">BECKTC1821D_GA0114238_100173</name>
    <name evidence="3" type="ORF">BECKTC1821E_GA0114239_100147</name>
    <name evidence="4" type="ORF">BECKTC1821F_GA0114240_1001130</name>
</gene>
<accession>A0A450Y806</accession>
<dbReference type="InterPro" id="IPR013096">
    <property type="entry name" value="Cupin_2"/>
</dbReference>
<dbReference type="Gene3D" id="2.60.120.10">
    <property type="entry name" value="Jelly Rolls"/>
    <property type="match status" value="1"/>
</dbReference>
<name>A0A450Y806_9GAMM</name>